<gene>
    <name evidence="1" type="ORF">R2G56_17780</name>
</gene>
<sequence length="583" mass="64136">MTAIFEKTFDRTLDRLVADYASEAWRGAELEAWLFEDEAARRAAGKRFAAAGVTARLHSAYKPLVHFFTEDAAAGASRIAITYPVSPAAPGQRFLLEAYPLAGMVGAAEIAFTPAEAGGALEYGVEITAADGAVSRHAVFAPNRLAEDHIGKELLSPCGWLRVRHPDGRSVDEALETDFERLFHETVQAIDAHPWGDSEPFFEALHIAVSMPGADARLPVGEEAISLHEALHEDFYFSLLELFQKKSGRPLGSRGLQPGQIIPVIAAGEGPLTVRVETRPLTTEPAAWPAQPLHEATGPFSVAAVNETLERIGGEAFAVNSRAGRAVAGRYVSGSDHPIMLSGGQHPNEISGVAGALRGATMLSERTGAHFTVSPLENPDGYALHWHLCQSQPHHMHHAARYTALGDDLEYREAEPLYEKGIRRLCFERTKAALHINLHGYPAHEWTRPLTGYIPRGFEMWTVPKGFFLIVRHKAGWGERTRRLLEKVTTELAKVPGLVEFNARQIRLYEIHAGTLQFEVLNGFPITISEDERHEAPMMLITEYPDETIYGDAFRLAHEAQAQTVVAAYDALQEIMMETALEV</sequence>
<organism evidence="1 2">
    <name type="scientific">Nitratireductor aquimarinus</name>
    <dbReference type="NCBI Taxonomy" id="889300"/>
    <lineage>
        <taxon>Bacteria</taxon>
        <taxon>Pseudomonadati</taxon>
        <taxon>Pseudomonadota</taxon>
        <taxon>Alphaproteobacteria</taxon>
        <taxon>Hyphomicrobiales</taxon>
        <taxon>Phyllobacteriaceae</taxon>
        <taxon>Nitratireductor</taxon>
    </lineage>
</organism>
<protein>
    <submittedName>
        <fullName evidence="1">Peptidase M14</fullName>
    </submittedName>
</protein>
<name>A0ABU4API5_9HYPH</name>
<dbReference type="SUPFAM" id="SSF53187">
    <property type="entry name" value="Zn-dependent exopeptidases"/>
    <property type="match status" value="1"/>
</dbReference>
<reference evidence="1 2" key="1">
    <citation type="submission" date="2023-10" db="EMBL/GenBank/DDBJ databases">
        <authorList>
            <person name="Venkata Ramana C."/>
            <person name="Sasikala C."/>
            <person name="Dhurka M."/>
        </authorList>
    </citation>
    <scope>NUCLEOTIDE SEQUENCE [LARGE SCALE GENOMIC DNA]</scope>
    <source>
        <strain evidence="1 2">KCTC 32151</strain>
    </source>
</reference>
<evidence type="ECO:0000313" key="1">
    <source>
        <dbReference type="EMBL" id="MDV6228150.1"/>
    </source>
</evidence>
<dbReference type="Proteomes" id="UP001185659">
    <property type="component" value="Unassembled WGS sequence"/>
</dbReference>
<accession>A0ABU4API5</accession>
<evidence type="ECO:0000313" key="2">
    <source>
        <dbReference type="Proteomes" id="UP001185659"/>
    </source>
</evidence>
<dbReference type="EMBL" id="JAWLIP010000008">
    <property type="protein sequence ID" value="MDV6228150.1"/>
    <property type="molecule type" value="Genomic_DNA"/>
</dbReference>
<dbReference type="Gene3D" id="3.40.630.10">
    <property type="entry name" value="Zn peptidases"/>
    <property type="match status" value="1"/>
</dbReference>
<proteinExistence type="predicted"/>
<dbReference type="RefSeq" id="WP_317562130.1">
    <property type="nucleotide sequence ID" value="NZ_JAWLIP010000008.1"/>
</dbReference>
<keyword evidence="2" id="KW-1185">Reference proteome</keyword>
<comment type="caution">
    <text evidence="1">The sequence shown here is derived from an EMBL/GenBank/DDBJ whole genome shotgun (WGS) entry which is preliminary data.</text>
</comment>